<dbReference type="SUPFAM" id="SSF52151">
    <property type="entry name" value="FabD/lysophospholipase-like"/>
    <property type="match status" value="1"/>
</dbReference>
<evidence type="ECO:0000256" key="3">
    <source>
        <dbReference type="ARBA" id="ARBA00022963"/>
    </source>
</evidence>
<reference evidence="7" key="1">
    <citation type="journal article" date="2020" name="mSystems">
        <title>Genome- and Community-Level Interaction Insights into Carbon Utilization and Element Cycling Functions of Hydrothermarchaeota in Hydrothermal Sediment.</title>
        <authorList>
            <person name="Zhou Z."/>
            <person name="Liu Y."/>
            <person name="Xu W."/>
            <person name="Pan J."/>
            <person name="Luo Z.H."/>
            <person name="Li M."/>
        </authorList>
    </citation>
    <scope>NUCLEOTIDE SEQUENCE [LARGE SCALE GENOMIC DNA]</scope>
    <source>
        <strain evidence="7">HyVt-389</strain>
    </source>
</reference>
<organism evidence="7">
    <name type="scientific">Desulfofervidus auxilii</name>
    <dbReference type="NCBI Taxonomy" id="1621989"/>
    <lineage>
        <taxon>Bacteria</taxon>
        <taxon>Pseudomonadati</taxon>
        <taxon>Thermodesulfobacteriota</taxon>
        <taxon>Candidatus Desulfofervidia</taxon>
        <taxon>Candidatus Desulfofervidales</taxon>
        <taxon>Candidatus Desulfofervidaceae</taxon>
        <taxon>Candidatus Desulfofervidus</taxon>
    </lineage>
</organism>
<dbReference type="GO" id="GO:0016042">
    <property type="term" value="P:lipid catabolic process"/>
    <property type="evidence" value="ECO:0007669"/>
    <property type="project" value="UniProtKB-KW"/>
</dbReference>
<evidence type="ECO:0000313" key="7">
    <source>
        <dbReference type="EMBL" id="HEC67792.1"/>
    </source>
</evidence>
<dbReference type="AlphaFoldDB" id="A0A7C1ZSJ1"/>
<dbReference type="PANTHER" id="PTHR14226:SF76">
    <property type="entry name" value="NTE FAMILY PROTEIN RSSA"/>
    <property type="match status" value="1"/>
</dbReference>
<feature type="non-terminal residue" evidence="7">
    <location>
        <position position="60"/>
    </location>
</feature>
<dbReference type="InterPro" id="IPR002641">
    <property type="entry name" value="PNPLA_dom"/>
</dbReference>
<sequence length="60" mass="6260">MGIFKRRRKKIGLALGGGAARGWAHIGVINAFQEAEIPIDYVAGTSMGALVGAFFVAGQI</sequence>
<dbReference type="Pfam" id="PF01734">
    <property type="entry name" value="Patatin"/>
    <property type="match status" value="1"/>
</dbReference>
<dbReference type="GO" id="GO:0004622">
    <property type="term" value="F:phosphatidylcholine lysophospholipase activity"/>
    <property type="evidence" value="ECO:0007669"/>
    <property type="project" value="InterPro"/>
</dbReference>
<dbReference type="Gene3D" id="3.40.1090.10">
    <property type="entry name" value="Cytosolic phospholipase A2 catalytic domain"/>
    <property type="match status" value="1"/>
</dbReference>
<dbReference type="InterPro" id="IPR050301">
    <property type="entry name" value="NTE"/>
</dbReference>
<protein>
    <recommendedName>
        <fullName evidence="6">PNPLA domain-containing protein</fullName>
    </recommendedName>
</protein>
<dbReference type="InterPro" id="IPR016035">
    <property type="entry name" value="Acyl_Trfase/lysoPLipase"/>
</dbReference>
<comment type="similarity">
    <text evidence="1">Belongs to the NTE family.</text>
</comment>
<evidence type="ECO:0000256" key="2">
    <source>
        <dbReference type="ARBA" id="ARBA00022801"/>
    </source>
</evidence>
<evidence type="ECO:0000256" key="1">
    <source>
        <dbReference type="ARBA" id="ARBA00006636"/>
    </source>
</evidence>
<dbReference type="GO" id="GO:0046470">
    <property type="term" value="P:phosphatidylcholine metabolic process"/>
    <property type="evidence" value="ECO:0007669"/>
    <property type="project" value="InterPro"/>
</dbReference>
<keyword evidence="2" id="KW-0378">Hydrolase</keyword>
<name>A0A7C1ZSJ1_DESA2</name>
<evidence type="ECO:0000256" key="5">
    <source>
        <dbReference type="PROSITE-ProRule" id="PRU01161"/>
    </source>
</evidence>
<evidence type="ECO:0000259" key="6">
    <source>
        <dbReference type="PROSITE" id="PS51635"/>
    </source>
</evidence>
<dbReference type="Proteomes" id="UP000885738">
    <property type="component" value="Unassembled WGS sequence"/>
</dbReference>
<evidence type="ECO:0000256" key="4">
    <source>
        <dbReference type="ARBA" id="ARBA00023098"/>
    </source>
</evidence>
<accession>A0A7C1ZSJ1</accession>
<proteinExistence type="inferred from homology"/>
<keyword evidence="3" id="KW-0442">Lipid degradation</keyword>
<comment type="caution">
    <text evidence="5">Lacks conserved residue(s) required for the propagation of feature annotation.</text>
</comment>
<dbReference type="PROSITE" id="PS51635">
    <property type="entry name" value="PNPLA"/>
    <property type="match status" value="1"/>
</dbReference>
<comment type="caution">
    <text evidence="7">The sequence shown here is derived from an EMBL/GenBank/DDBJ whole genome shotgun (WGS) entry which is preliminary data.</text>
</comment>
<dbReference type="PANTHER" id="PTHR14226">
    <property type="entry name" value="NEUROPATHY TARGET ESTERASE/SWISS CHEESE D.MELANOGASTER"/>
    <property type="match status" value="1"/>
</dbReference>
<dbReference type="InterPro" id="IPR001423">
    <property type="entry name" value="LysoPLipase_patatin_CS"/>
</dbReference>
<dbReference type="EMBL" id="DRIH01000101">
    <property type="protein sequence ID" value="HEC67792.1"/>
    <property type="molecule type" value="Genomic_DNA"/>
</dbReference>
<dbReference type="PROSITE" id="PS01237">
    <property type="entry name" value="UPF0028"/>
    <property type="match status" value="1"/>
</dbReference>
<feature type="domain" description="PNPLA" evidence="6">
    <location>
        <begin position="13"/>
        <end position="60"/>
    </location>
</feature>
<keyword evidence="4" id="KW-0443">Lipid metabolism</keyword>
<feature type="short sequence motif" description="GXSXG" evidence="5">
    <location>
        <begin position="44"/>
        <end position="48"/>
    </location>
</feature>
<gene>
    <name evidence="7" type="ORF">ENI35_03140</name>
</gene>